<organism evidence="1 2">
    <name type="scientific">candidate division WS6 bacterium GW2011_GWF2_39_15</name>
    <dbReference type="NCBI Taxonomy" id="1619100"/>
    <lineage>
        <taxon>Bacteria</taxon>
        <taxon>Candidatus Dojkabacteria</taxon>
    </lineage>
</organism>
<gene>
    <name evidence="1" type="ORF">UT34_C0002G0083</name>
</gene>
<evidence type="ECO:0000313" key="1">
    <source>
        <dbReference type="EMBL" id="KKR05576.1"/>
    </source>
</evidence>
<dbReference type="STRING" id="1619100.UT34_C0002G0083"/>
<proteinExistence type="predicted"/>
<sequence length="130" mass="14397">MADFDIKSLNVTEFAQNPDRYGFHLVEIHPEESGLMPEEISGWVHIYARNGLNVVAAMGSHSSHICLYERGSWSDVSKDAPMFDITRVRSKEIGGFVYTGEPSDPIVPSKRHPSDAIIVICDNKAYSVGS</sequence>
<protein>
    <submittedName>
        <fullName evidence="1">Uncharacterized protein</fullName>
    </submittedName>
</protein>
<name>A0A0G0MYF2_9BACT</name>
<accession>A0A0G0MYF2</accession>
<dbReference type="AlphaFoldDB" id="A0A0G0MYF2"/>
<dbReference type="Proteomes" id="UP000034799">
    <property type="component" value="Unassembled WGS sequence"/>
</dbReference>
<reference evidence="1 2" key="1">
    <citation type="journal article" date="2015" name="Nature">
        <title>rRNA introns, odd ribosomes, and small enigmatic genomes across a large radiation of phyla.</title>
        <authorList>
            <person name="Brown C.T."/>
            <person name="Hug L.A."/>
            <person name="Thomas B.C."/>
            <person name="Sharon I."/>
            <person name="Castelle C.J."/>
            <person name="Singh A."/>
            <person name="Wilkins M.J."/>
            <person name="Williams K.H."/>
            <person name="Banfield J.F."/>
        </authorList>
    </citation>
    <scope>NUCLEOTIDE SEQUENCE [LARGE SCALE GENOMIC DNA]</scope>
</reference>
<dbReference type="EMBL" id="LBWK01000002">
    <property type="protein sequence ID" value="KKR05576.1"/>
    <property type="molecule type" value="Genomic_DNA"/>
</dbReference>
<comment type="caution">
    <text evidence="1">The sequence shown here is derived from an EMBL/GenBank/DDBJ whole genome shotgun (WGS) entry which is preliminary data.</text>
</comment>
<evidence type="ECO:0000313" key="2">
    <source>
        <dbReference type="Proteomes" id="UP000034799"/>
    </source>
</evidence>